<gene>
    <name evidence="3" type="ORF">BFLFYP10_01209</name>
    <name evidence="2" type="ORF">NXW97_06985</name>
</gene>
<accession>A0A6N2T9E4</accession>
<dbReference type="EMBL" id="JANUTS010000001">
    <property type="protein sequence ID" value="MCS2791753.1"/>
    <property type="molecule type" value="Genomic_DNA"/>
</dbReference>
<reference evidence="2" key="2">
    <citation type="submission" date="2022-08" db="EMBL/GenBank/DDBJ databases">
        <title>Genome Sequencing of Bacteroides fragilis Group Isolates with Nanopore Technology.</title>
        <authorList>
            <person name="Tisza M.J."/>
            <person name="Smith D."/>
            <person name="Dekker J.P."/>
        </authorList>
    </citation>
    <scope>NUCLEOTIDE SEQUENCE</scope>
    <source>
        <strain evidence="2">BFG-351</strain>
    </source>
</reference>
<sequence length="154" mass="18341">MDTENALTNAKESPNEFFFEEEARLWAEVYGKQSDKPDLEHLQRMLENMNHLLLSLELPWERFIPILYRSFALYMRRPDENANNRKAYQLSAQLMDSVVYLSQNTNLIHHIHLFCNMQIAALEKLQNEKVETEKQEIEIQGDNKQETKKQEIEK</sequence>
<evidence type="ECO:0000256" key="1">
    <source>
        <dbReference type="SAM" id="MobiDB-lite"/>
    </source>
</evidence>
<reference evidence="3" key="1">
    <citation type="submission" date="2019-11" db="EMBL/GenBank/DDBJ databases">
        <authorList>
            <person name="Feng L."/>
        </authorList>
    </citation>
    <scope>NUCLEOTIDE SEQUENCE</scope>
    <source>
        <strain evidence="3">BfaecisLFYP10</strain>
    </source>
</reference>
<name>A0A6N2T9E4_9BACE</name>
<proteinExistence type="predicted"/>
<dbReference type="EMBL" id="CACRSZ010000034">
    <property type="protein sequence ID" value="VYT02298.1"/>
    <property type="molecule type" value="Genomic_DNA"/>
</dbReference>
<dbReference type="RefSeq" id="WP_227034944.1">
    <property type="nucleotide sequence ID" value="NZ_CABMFH010000003.1"/>
</dbReference>
<evidence type="ECO:0000313" key="3">
    <source>
        <dbReference type="EMBL" id="VYT02298.1"/>
    </source>
</evidence>
<dbReference type="AlphaFoldDB" id="A0A6N2T9E4"/>
<dbReference type="Proteomes" id="UP001204548">
    <property type="component" value="Unassembled WGS sequence"/>
</dbReference>
<organism evidence="3">
    <name type="scientific">Bacteroides faecis</name>
    <dbReference type="NCBI Taxonomy" id="674529"/>
    <lineage>
        <taxon>Bacteria</taxon>
        <taxon>Pseudomonadati</taxon>
        <taxon>Bacteroidota</taxon>
        <taxon>Bacteroidia</taxon>
        <taxon>Bacteroidales</taxon>
        <taxon>Bacteroidaceae</taxon>
        <taxon>Bacteroides</taxon>
    </lineage>
</organism>
<evidence type="ECO:0000313" key="2">
    <source>
        <dbReference type="EMBL" id="MCS2791753.1"/>
    </source>
</evidence>
<feature type="region of interest" description="Disordered" evidence="1">
    <location>
        <begin position="132"/>
        <end position="154"/>
    </location>
</feature>
<protein>
    <submittedName>
        <fullName evidence="3">Uncharacterized protein</fullName>
    </submittedName>
</protein>